<dbReference type="Proteomes" id="UP001497535">
    <property type="component" value="Unassembled WGS sequence"/>
</dbReference>
<protein>
    <submittedName>
        <fullName evidence="1">Uncharacterized protein</fullName>
    </submittedName>
</protein>
<sequence length="80" mass="9580">MSMGVRLLFVLIQKSSGPWHQLKVIQYKLRKRKRNKSSISKKKFKNVKKSKFIFLKNFSNTTRILKNKNGTERILKTKRK</sequence>
<organism evidence="1 2">
    <name type="scientific">Meloidogyne enterolobii</name>
    <name type="common">Root-knot nematode worm</name>
    <name type="synonym">Meloidogyne mayaguensis</name>
    <dbReference type="NCBI Taxonomy" id="390850"/>
    <lineage>
        <taxon>Eukaryota</taxon>
        <taxon>Metazoa</taxon>
        <taxon>Ecdysozoa</taxon>
        <taxon>Nematoda</taxon>
        <taxon>Chromadorea</taxon>
        <taxon>Rhabditida</taxon>
        <taxon>Tylenchina</taxon>
        <taxon>Tylenchomorpha</taxon>
        <taxon>Tylenchoidea</taxon>
        <taxon>Meloidogynidae</taxon>
        <taxon>Meloidogyninae</taxon>
        <taxon>Meloidogyne</taxon>
    </lineage>
</organism>
<evidence type="ECO:0000313" key="1">
    <source>
        <dbReference type="EMBL" id="CAK5076013.1"/>
    </source>
</evidence>
<reference evidence="1" key="1">
    <citation type="submission" date="2023-11" db="EMBL/GenBank/DDBJ databases">
        <authorList>
            <person name="Poullet M."/>
        </authorList>
    </citation>
    <scope>NUCLEOTIDE SEQUENCE</scope>
    <source>
        <strain evidence="1">E1834</strain>
    </source>
</reference>
<comment type="caution">
    <text evidence="1">The sequence shown here is derived from an EMBL/GenBank/DDBJ whole genome shotgun (WGS) entry which is preliminary data.</text>
</comment>
<keyword evidence="2" id="KW-1185">Reference proteome</keyword>
<dbReference type="EMBL" id="CAVMJV010000029">
    <property type="protein sequence ID" value="CAK5076013.1"/>
    <property type="molecule type" value="Genomic_DNA"/>
</dbReference>
<proteinExistence type="predicted"/>
<name>A0ACB0ZC11_MELEN</name>
<gene>
    <name evidence="1" type="ORF">MENTE1834_LOCUS22848</name>
</gene>
<accession>A0ACB0ZC11</accession>
<evidence type="ECO:0000313" key="2">
    <source>
        <dbReference type="Proteomes" id="UP001497535"/>
    </source>
</evidence>